<dbReference type="Proteomes" id="UP000824120">
    <property type="component" value="Chromosome 6"/>
</dbReference>
<name>A0A9J5YR82_SOLCO</name>
<dbReference type="EMBL" id="JACXVP010000006">
    <property type="protein sequence ID" value="KAG5602413.1"/>
    <property type="molecule type" value="Genomic_DNA"/>
</dbReference>
<evidence type="ECO:0000313" key="2">
    <source>
        <dbReference type="Proteomes" id="UP000824120"/>
    </source>
</evidence>
<accession>A0A9J5YR82</accession>
<dbReference type="PANTHER" id="PTHR33116">
    <property type="entry name" value="REVERSE TRANSCRIPTASE ZINC-BINDING DOMAIN-CONTAINING PROTEIN-RELATED-RELATED"/>
    <property type="match status" value="1"/>
</dbReference>
<dbReference type="PANTHER" id="PTHR33116:SF67">
    <property type="entry name" value="REVERSE TRANSCRIPTASE"/>
    <property type="match status" value="1"/>
</dbReference>
<organism evidence="1 2">
    <name type="scientific">Solanum commersonii</name>
    <name type="common">Commerson's wild potato</name>
    <name type="synonym">Commerson's nightshade</name>
    <dbReference type="NCBI Taxonomy" id="4109"/>
    <lineage>
        <taxon>Eukaryota</taxon>
        <taxon>Viridiplantae</taxon>
        <taxon>Streptophyta</taxon>
        <taxon>Embryophyta</taxon>
        <taxon>Tracheophyta</taxon>
        <taxon>Spermatophyta</taxon>
        <taxon>Magnoliopsida</taxon>
        <taxon>eudicotyledons</taxon>
        <taxon>Gunneridae</taxon>
        <taxon>Pentapetalae</taxon>
        <taxon>asterids</taxon>
        <taxon>lamiids</taxon>
        <taxon>Solanales</taxon>
        <taxon>Solanaceae</taxon>
        <taxon>Solanoideae</taxon>
        <taxon>Solaneae</taxon>
        <taxon>Solanum</taxon>
    </lineage>
</organism>
<gene>
    <name evidence="1" type="ORF">H5410_033783</name>
</gene>
<reference evidence="1 2" key="1">
    <citation type="submission" date="2020-09" db="EMBL/GenBank/DDBJ databases">
        <title>De no assembly of potato wild relative species, Solanum commersonii.</title>
        <authorList>
            <person name="Cho K."/>
        </authorList>
    </citation>
    <scope>NUCLEOTIDE SEQUENCE [LARGE SCALE GENOMIC DNA]</scope>
    <source>
        <strain evidence="1">LZ3.2</strain>
        <tissue evidence="1">Leaf</tissue>
    </source>
</reference>
<comment type="caution">
    <text evidence="1">The sequence shown here is derived from an EMBL/GenBank/DDBJ whole genome shotgun (WGS) entry which is preliminary data.</text>
</comment>
<dbReference type="AlphaFoldDB" id="A0A9J5YR82"/>
<keyword evidence="2" id="KW-1185">Reference proteome</keyword>
<sequence length="149" mass="17093">MHINPVISQKENDILTKSYLQLIMHTLKMYEQQSGQLINKEKSLFYLFNKAALSSVQMVEEITGFCKGSYPLTYLGCPIGHAKKKKIHFKELIKKIQNKLKMWKGKLISYGGKAVLINHVLQSILVYLLLAITPPKCVIDDIHKIFAKF</sequence>
<proteinExistence type="predicted"/>
<protein>
    <submittedName>
        <fullName evidence="1">Uncharacterized protein</fullName>
    </submittedName>
</protein>
<dbReference type="OrthoDB" id="1298192at2759"/>
<evidence type="ECO:0000313" key="1">
    <source>
        <dbReference type="EMBL" id="KAG5602413.1"/>
    </source>
</evidence>